<proteinExistence type="predicted"/>
<dbReference type="SUPFAM" id="SSF63446">
    <property type="entry name" value="Type I dockerin domain"/>
    <property type="match status" value="1"/>
</dbReference>
<dbReference type="SMART" id="SM01325">
    <property type="entry name" value="DUF3160"/>
    <property type="match status" value="1"/>
</dbReference>
<dbReference type="PIRSF" id="PIRSF014897">
    <property type="entry name" value="UCP014897"/>
    <property type="match status" value="1"/>
</dbReference>
<dbReference type="CDD" id="cd14256">
    <property type="entry name" value="Dockerin_I"/>
    <property type="match status" value="1"/>
</dbReference>
<sequence length="827" mass="93304">MKTEYIICCVLIMLVAFSASASADYNITRGDVNNDSIITAADSLLALQMAVGGMHPDVERADVNCDGTVSSLDSLMILMMAQEAGHEVESNPKSAFTAYYTPANITVDPNVPPYQLPLDLSNVSNIRNMTSEFGLNEPENELLRANGFAIMNYRDVDDITVLYEDMKDRSVPIFVTSDTLLHLYHIQFDEILKGAEEREFFGALLDMSAAMLERSRQDYDNYDNATDPEITEAARRNVAYFAVALTLLQTPTVGYHGTEDIRELDFTVPDYVRSEVDCEIANIERHEGFAASRIFNSDPNLSCDDACCYCEDYSQYVPRGHYTRSEKLKRYFKAMMWYGRMAFLLKGGNRTECGEIETPLITDEDARLATIQASLIASELPDASAGDKTVQEHWNRIYSVTSFFVGTADDLTPYEYQRAIAEVFGSDFDPTELADDGKLLELKVELAGMRSPAIYGGSGVCVIDLPFTRAKLYECLDKTKGFRFMGQRFIPDSYMFQQLVFPAVGMYAGNDTPFTMCATDGGLVRCFPRGLDVMAVLGSGCAEAILRADGDTEYEDVDTSYDKQLEELKTEFAGFNTDEWNRNLYWSWLYTLKPLLNEFGEGYPTFMQTEAWQKKELQTSLASWTELRHDTILYAKQSYTPVPTCMPPLPVMGYVEPVPEFYCRLLRLTEMTDAGLTDLNVLNVTEKERLQSLEYILNRLINISVDELENRELTEDDYEFINDFGQHLDYVVTGVNDAGKETTIVADVHTDCNTEMVLEEGVGYVKLILVAYRVPDGRILMGAGPIFSYYEFKHPMDDRLTDEAWKEMLRDNPPDAPGWVKGIMVSE</sequence>
<gene>
    <name evidence="1" type="ORF">LENKHJGJ_00026</name>
</gene>
<dbReference type="GO" id="GO:0000272">
    <property type="term" value="P:polysaccharide catabolic process"/>
    <property type="evidence" value="ECO:0007669"/>
    <property type="project" value="InterPro"/>
</dbReference>
<dbReference type="EMBL" id="MT631357">
    <property type="protein sequence ID" value="QNO48655.1"/>
    <property type="molecule type" value="Genomic_DNA"/>
</dbReference>
<dbReference type="InterPro" id="IPR002105">
    <property type="entry name" value="Dockerin_1_rpt"/>
</dbReference>
<reference evidence="1" key="1">
    <citation type="submission" date="2020-06" db="EMBL/GenBank/DDBJ databases">
        <title>Unique genomic features of the anaerobic methanotrophic archaea.</title>
        <authorList>
            <person name="Chadwick G.L."/>
            <person name="Skennerton C.T."/>
            <person name="Laso-Perez R."/>
            <person name="Leu A.O."/>
            <person name="Speth D.R."/>
            <person name="Yu H."/>
            <person name="Morgan-Lang C."/>
            <person name="Hatzenpichler R."/>
            <person name="Goudeau D."/>
            <person name="Malmstrom R."/>
            <person name="Brazelton W.J."/>
            <person name="Woyke T."/>
            <person name="Hallam S.J."/>
            <person name="Tyson G.W."/>
            <person name="Wegener G."/>
            <person name="Boetius A."/>
            <person name="Orphan V."/>
        </authorList>
    </citation>
    <scope>NUCLEOTIDE SEQUENCE</scope>
</reference>
<dbReference type="InterPro" id="IPR022601">
    <property type="entry name" value="DUF3160"/>
</dbReference>
<dbReference type="Gene3D" id="1.10.1330.10">
    <property type="entry name" value="Dockerin domain"/>
    <property type="match status" value="1"/>
</dbReference>
<dbReference type="InterPro" id="IPR036439">
    <property type="entry name" value="Dockerin_dom_sf"/>
</dbReference>
<accession>A0A7G9YKX1</accession>
<evidence type="ECO:0000313" key="1">
    <source>
        <dbReference type="EMBL" id="QNO48655.1"/>
    </source>
</evidence>
<dbReference type="Pfam" id="PF11369">
    <property type="entry name" value="DUF3160"/>
    <property type="match status" value="1"/>
</dbReference>
<organism evidence="1">
    <name type="scientific">Candidatus Methanogaster sp. ANME-2c ERB4</name>
    <dbReference type="NCBI Taxonomy" id="2759911"/>
    <lineage>
        <taxon>Archaea</taxon>
        <taxon>Methanobacteriati</taxon>
        <taxon>Methanobacteriota</taxon>
        <taxon>Stenosarchaea group</taxon>
        <taxon>Methanomicrobia</taxon>
        <taxon>Methanosarcinales</taxon>
        <taxon>ANME-2 cluster</taxon>
        <taxon>Candidatus Methanogasteraceae</taxon>
        <taxon>Candidatus Methanogaster</taxon>
    </lineage>
</organism>
<evidence type="ECO:0008006" key="2">
    <source>
        <dbReference type="Google" id="ProtNLM"/>
    </source>
</evidence>
<dbReference type="GO" id="GO:0004553">
    <property type="term" value="F:hydrolase activity, hydrolyzing O-glycosyl compounds"/>
    <property type="evidence" value="ECO:0007669"/>
    <property type="project" value="InterPro"/>
</dbReference>
<name>A0A7G9YKX1_9EURY</name>
<dbReference type="Pfam" id="PF00404">
    <property type="entry name" value="Dockerin_1"/>
    <property type="match status" value="1"/>
</dbReference>
<dbReference type="InterPro" id="IPR016626">
    <property type="entry name" value="UCP014897_arc"/>
</dbReference>
<protein>
    <recommendedName>
        <fullName evidence="2">Dockerin domain-containing protein</fullName>
    </recommendedName>
</protein>
<dbReference type="AlphaFoldDB" id="A0A7G9YKX1"/>